<sequence length="33" mass="3550">MAVVSREEYLIALRVDLAGFQRDLATAGAVVSQ</sequence>
<feature type="non-terminal residue" evidence="1">
    <location>
        <position position="33"/>
    </location>
</feature>
<gene>
    <name evidence="1" type="ORF">LCGC14_1815020</name>
</gene>
<reference evidence="1" key="1">
    <citation type="journal article" date="2015" name="Nature">
        <title>Complex archaea that bridge the gap between prokaryotes and eukaryotes.</title>
        <authorList>
            <person name="Spang A."/>
            <person name="Saw J.H."/>
            <person name="Jorgensen S.L."/>
            <person name="Zaremba-Niedzwiedzka K."/>
            <person name="Martijn J."/>
            <person name="Lind A.E."/>
            <person name="van Eijk R."/>
            <person name="Schleper C."/>
            <person name="Guy L."/>
            <person name="Ettema T.J."/>
        </authorList>
    </citation>
    <scope>NUCLEOTIDE SEQUENCE</scope>
</reference>
<accession>A0A0F9GKR1</accession>
<dbReference type="EMBL" id="LAZR01017691">
    <property type="protein sequence ID" value="KKL99383.1"/>
    <property type="molecule type" value="Genomic_DNA"/>
</dbReference>
<proteinExistence type="predicted"/>
<name>A0A0F9GKR1_9ZZZZ</name>
<organism evidence="1">
    <name type="scientific">marine sediment metagenome</name>
    <dbReference type="NCBI Taxonomy" id="412755"/>
    <lineage>
        <taxon>unclassified sequences</taxon>
        <taxon>metagenomes</taxon>
        <taxon>ecological metagenomes</taxon>
    </lineage>
</organism>
<comment type="caution">
    <text evidence="1">The sequence shown here is derived from an EMBL/GenBank/DDBJ whole genome shotgun (WGS) entry which is preliminary data.</text>
</comment>
<protein>
    <submittedName>
        <fullName evidence="1">Uncharacterized protein</fullName>
    </submittedName>
</protein>
<evidence type="ECO:0000313" key="1">
    <source>
        <dbReference type="EMBL" id="KKL99383.1"/>
    </source>
</evidence>
<dbReference type="AlphaFoldDB" id="A0A0F9GKR1"/>